<reference evidence="2 3" key="1">
    <citation type="submission" date="2020-11" db="EMBL/GenBank/DDBJ databases">
        <title>Complete genome sequence unveiled secondary metabolic potentials in Streptomyces solisilvae HNM0141.</title>
        <authorList>
            <person name="Huang X."/>
        </authorList>
    </citation>
    <scope>NUCLEOTIDE SEQUENCE [LARGE SCALE GENOMIC DNA]</scope>
    <source>
        <strain evidence="2 3">HNM0141</strain>
    </source>
</reference>
<gene>
    <name evidence="2" type="ORF">I1A49_16450</name>
</gene>
<organism evidence="2 3">
    <name type="scientific">Streptomyces malaysiensis</name>
    <dbReference type="NCBI Taxonomy" id="92644"/>
    <lineage>
        <taxon>Bacteria</taxon>
        <taxon>Bacillati</taxon>
        <taxon>Actinomycetota</taxon>
        <taxon>Actinomycetes</taxon>
        <taxon>Kitasatosporales</taxon>
        <taxon>Streptomycetaceae</taxon>
        <taxon>Streptomyces</taxon>
        <taxon>Streptomyces violaceusniger group</taxon>
    </lineage>
</organism>
<name>A0ABX6W4B0_STRMQ</name>
<feature type="compositionally biased region" description="Polar residues" evidence="1">
    <location>
        <begin position="12"/>
        <end position="22"/>
    </location>
</feature>
<protein>
    <submittedName>
        <fullName evidence="2">Uncharacterized protein</fullName>
    </submittedName>
</protein>
<evidence type="ECO:0000313" key="2">
    <source>
        <dbReference type="EMBL" id="QPI56317.1"/>
    </source>
</evidence>
<dbReference type="EMBL" id="CP065050">
    <property type="protein sequence ID" value="QPI56317.1"/>
    <property type="molecule type" value="Genomic_DNA"/>
</dbReference>
<sequence>MKFFRRRRKPLSRTSPVFTTQTHADDESRHTLRLAGNPGETWEWLKPTGYELDSWITPPLTLQFRGPDGDLIVARMGDTLVKEGGRIRVERGSTP</sequence>
<proteinExistence type="predicted"/>
<feature type="compositionally biased region" description="Basic residues" evidence="1">
    <location>
        <begin position="1"/>
        <end position="11"/>
    </location>
</feature>
<feature type="region of interest" description="Disordered" evidence="1">
    <location>
        <begin position="1"/>
        <end position="28"/>
    </location>
</feature>
<keyword evidence="3" id="KW-1185">Reference proteome</keyword>
<evidence type="ECO:0000313" key="3">
    <source>
        <dbReference type="Proteomes" id="UP000663421"/>
    </source>
</evidence>
<accession>A0ABX6W4B0</accession>
<dbReference type="Proteomes" id="UP000663421">
    <property type="component" value="Chromosome"/>
</dbReference>
<evidence type="ECO:0000256" key="1">
    <source>
        <dbReference type="SAM" id="MobiDB-lite"/>
    </source>
</evidence>